<keyword evidence="2" id="KW-0472">Membrane</keyword>
<dbReference type="EMBL" id="CP044067">
    <property type="protein sequence ID" value="QET04305.1"/>
    <property type="molecule type" value="Genomic_DNA"/>
</dbReference>
<feature type="transmembrane region" description="Helical" evidence="2">
    <location>
        <begin position="42"/>
        <end position="61"/>
    </location>
</feature>
<dbReference type="Proteomes" id="UP000322822">
    <property type="component" value="Chromosome 2"/>
</dbReference>
<sequence>MKNPDARKKIYKKFLVGYLGLAGMILFALGFSLAQGASWRPVIVGAPVYLTFFLGLTYSFIKEIRAQGRKERGKPEPPPRKSPWEEE</sequence>
<evidence type="ECO:0000256" key="1">
    <source>
        <dbReference type="SAM" id="MobiDB-lite"/>
    </source>
</evidence>
<keyword evidence="2" id="KW-1133">Transmembrane helix</keyword>
<keyword evidence="2" id="KW-0812">Transmembrane</keyword>
<evidence type="ECO:0000313" key="3">
    <source>
        <dbReference type="EMBL" id="QET04305.1"/>
    </source>
</evidence>
<reference evidence="3 4" key="1">
    <citation type="submission" date="2019-09" db="EMBL/GenBank/DDBJ databases">
        <title>FDA dAtabase for Regulatory Grade micrObial Sequences (FDA-ARGOS): Supporting development and validation of Infectious Disease Dx tests.</title>
        <authorList>
            <person name="Sciortino C."/>
            <person name="Tallon L."/>
            <person name="Sadzewicz L."/>
            <person name="Vavikolanu K."/>
            <person name="Mehta A."/>
            <person name="Aluvathingal J."/>
            <person name="Nadendla S."/>
            <person name="Nandy P."/>
            <person name="Geyer C."/>
            <person name="Yan Y."/>
            <person name="Sichtig H."/>
        </authorList>
    </citation>
    <scope>NUCLEOTIDE SEQUENCE [LARGE SCALE GENOMIC DNA]</scope>
    <source>
        <strain evidence="3 4">FDAARGOS_664</strain>
    </source>
</reference>
<evidence type="ECO:0000256" key="2">
    <source>
        <dbReference type="SAM" id="Phobius"/>
    </source>
</evidence>
<protein>
    <submittedName>
        <fullName evidence="3">Uncharacterized protein</fullName>
    </submittedName>
</protein>
<dbReference type="OrthoDB" id="9115081at2"/>
<proteinExistence type="predicted"/>
<feature type="transmembrane region" description="Helical" evidence="2">
    <location>
        <begin position="15"/>
        <end position="36"/>
    </location>
</feature>
<name>A0A5P2HA42_9BURK</name>
<accession>A0A5P2HA42</accession>
<dbReference type="AlphaFoldDB" id="A0A5P2HA42"/>
<feature type="region of interest" description="Disordered" evidence="1">
    <location>
        <begin position="67"/>
        <end position="87"/>
    </location>
</feature>
<gene>
    <name evidence="3" type="ORF">FOB72_19370</name>
</gene>
<evidence type="ECO:0000313" key="4">
    <source>
        <dbReference type="Proteomes" id="UP000322822"/>
    </source>
</evidence>
<dbReference type="RefSeq" id="WP_150374367.1">
    <property type="nucleotide sequence ID" value="NZ_CP044067.1"/>
</dbReference>
<organism evidence="3 4">
    <name type="scientific">Cupriavidus pauculus</name>
    <dbReference type="NCBI Taxonomy" id="82633"/>
    <lineage>
        <taxon>Bacteria</taxon>
        <taxon>Pseudomonadati</taxon>
        <taxon>Pseudomonadota</taxon>
        <taxon>Betaproteobacteria</taxon>
        <taxon>Burkholderiales</taxon>
        <taxon>Burkholderiaceae</taxon>
        <taxon>Cupriavidus</taxon>
    </lineage>
</organism>